<sequence length="87" mass="9574">MAIVIATDDAGHAFVDGNDRGGAVAAEMGELDGLEAHGDFLVYSWPEKAFWLMAVGTQRRVQIGISPLFEEFVYLENLQWPDIVCDS</sequence>
<keyword evidence="2" id="KW-1185">Reference proteome</keyword>
<proteinExistence type="predicted"/>
<dbReference type="EMBL" id="CP148074">
    <property type="protein sequence ID" value="WXL26404.1"/>
    <property type="molecule type" value="Genomic_DNA"/>
</dbReference>
<dbReference type="Proteomes" id="UP001476583">
    <property type="component" value="Chromosome"/>
</dbReference>
<evidence type="ECO:0000313" key="1">
    <source>
        <dbReference type="EMBL" id="WXL26404.1"/>
    </source>
</evidence>
<protein>
    <submittedName>
        <fullName evidence="1">Uncharacterized protein</fullName>
    </submittedName>
</protein>
<gene>
    <name evidence="1" type="ORF">WG219_02640</name>
</gene>
<accession>A0ABZ2RQE0</accession>
<name>A0ABZ2RQE0_ECTME</name>
<reference evidence="1 2" key="1">
    <citation type="submission" date="2024-03" db="EMBL/GenBank/DDBJ databases">
        <title>Complete genome of BD2.</title>
        <authorList>
            <person name="Cao G."/>
        </authorList>
    </citation>
    <scope>NUCLEOTIDE SEQUENCE [LARGE SCALE GENOMIC DNA]</scope>
    <source>
        <strain evidence="1 2">BD2</strain>
    </source>
</reference>
<evidence type="ECO:0000313" key="2">
    <source>
        <dbReference type="Proteomes" id="UP001476583"/>
    </source>
</evidence>
<organism evidence="1 2">
    <name type="scientific">Ectopseudomonas mendocina</name>
    <name type="common">Pseudomonas mendocina</name>
    <dbReference type="NCBI Taxonomy" id="300"/>
    <lineage>
        <taxon>Bacteria</taxon>
        <taxon>Pseudomonadati</taxon>
        <taxon>Pseudomonadota</taxon>
        <taxon>Gammaproteobacteria</taxon>
        <taxon>Pseudomonadales</taxon>
        <taxon>Pseudomonadaceae</taxon>
        <taxon>Ectopseudomonas</taxon>
    </lineage>
</organism>